<reference evidence="3 5" key="1">
    <citation type="submission" date="2015-03" db="EMBL/GenBank/DDBJ databases">
        <authorList>
            <consortium name="Pathogen Informatics"/>
            <person name="Murphy D."/>
        </authorList>
    </citation>
    <scope>NUCLEOTIDE SEQUENCE [LARGE SCALE GENOMIC DNA]</scope>
    <source>
        <strain evidence="3 5">PAP036</strain>
    </source>
</reference>
<protein>
    <submittedName>
        <fullName evidence="3 4">Mce family protein</fullName>
    </submittedName>
</protein>
<keyword evidence="1" id="KW-0812">Transmembrane</keyword>
<dbReference type="NCBIfam" id="TIGR00996">
    <property type="entry name" value="Mtu_fam_mce"/>
    <property type="match status" value="1"/>
</dbReference>
<sequence>MQVKSLKSMFARNRPILDEHEAAKRNRRNGLIGVLVIAAVLAATGVAFVNTSGMKTYALHLRASGGLRAGDDVRIAGISVGKVSTVRIDKSLVEATFTVDHAVPVGSESRADIRMLTPLGGHYLALYPEGSTPLGKTPIPPERTSIPFEINELFQKFTPVVKKVDAKVIHDSLMEVANAVDKYPNGLRDFFQSSQSLIKALEPTTEDFHATLNYANEYLRAFKTGKEQLASIVTMMSKLGAKYSKSTTDLIEVFVLLRDLARIFDRFFKAYARDYEPMLNGLDDIVDTLTKYPEKLGKAAEQWGQLVGIVLPMLSGNGITINENDRVIPGQDVCLPHFFRFC</sequence>
<keyword evidence="1" id="KW-0472">Membrane</keyword>
<dbReference type="Proteomes" id="UP000038487">
    <property type="component" value="Unassembled WGS sequence"/>
</dbReference>
<evidence type="ECO:0000313" key="3">
    <source>
        <dbReference type="EMBL" id="CPT33023.1"/>
    </source>
</evidence>
<dbReference type="Proteomes" id="UP000045782">
    <property type="component" value="Unassembled WGS sequence"/>
</dbReference>
<keyword evidence="1" id="KW-1133">Transmembrane helix</keyword>
<dbReference type="PANTHER" id="PTHR33371:SF18">
    <property type="entry name" value="MCE-FAMILY PROTEIN MCE3C"/>
    <property type="match status" value="1"/>
</dbReference>
<feature type="transmembrane region" description="Helical" evidence="1">
    <location>
        <begin position="30"/>
        <end position="49"/>
    </location>
</feature>
<dbReference type="InterPro" id="IPR005693">
    <property type="entry name" value="Mce"/>
</dbReference>
<evidence type="ECO:0000313" key="4">
    <source>
        <dbReference type="EMBL" id="CPV40353.1"/>
    </source>
</evidence>
<dbReference type="Pfam" id="PF02470">
    <property type="entry name" value="MlaD"/>
    <property type="match status" value="1"/>
</dbReference>
<feature type="domain" description="Mce/MlaD" evidence="2">
    <location>
        <begin position="55"/>
        <end position="128"/>
    </location>
</feature>
<dbReference type="EMBL" id="CSWP01000002">
    <property type="protein sequence ID" value="CPV40353.1"/>
    <property type="molecule type" value="Genomic_DNA"/>
</dbReference>
<dbReference type="PANTHER" id="PTHR33371">
    <property type="entry name" value="INTERMEMBRANE PHOSPHOLIPID TRANSPORT SYSTEM BINDING PROTEIN MLAD-RELATED"/>
    <property type="match status" value="1"/>
</dbReference>
<dbReference type="InterPro" id="IPR003399">
    <property type="entry name" value="Mce/MlaD"/>
</dbReference>
<evidence type="ECO:0000313" key="6">
    <source>
        <dbReference type="Proteomes" id="UP000045782"/>
    </source>
</evidence>
<dbReference type="InterPro" id="IPR052336">
    <property type="entry name" value="MlaD_Phospholipid_Transporter"/>
</dbReference>
<evidence type="ECO:0000259" key="2">
    <source>
        <dbReference type="Pfam" id="PF02470"/>
    </source>
</evidence>
<name>A0A0U0XIQ2_9MYCO</name>
<accession>A0A0U0XIQ2</accession>
<dbReference type="AlphaFoldDB" id="A0A0U0XIQ2"/>
<dbReference type="EMBL" id="CSUW01000005">
    <property type="protein sequence ID" value="CPT33023.1"/>
    <property type="molecule type" value="Genomic_DNA"/>
</dbReference>
<evidence type="ECO:0000256" key="1">
    <source>
        <dbReference type="SAM" id="Phobius"/>
    </source>
</evidence>
<organism evidence="4 6">
    <name type="scientific">Mycobacteroides abscessus</name>
    <dbReference type="NCBI Taxonomy" id="36809"/>
    <lineage>
        <taxon>Bacteria</taxon>
        <taxon>Bacillati</taxon>
        <taxon>Actinomycetota</taxon>
        <taxon>Actinomycetes</taxon>
        <taxon>Mycobacteriales</taxon>
        <taxon>Mycobacteriaceae</taxon>
        <taxon>Mycobacteroides</taxon>
    </lineage>
</organism>
<dbReference type="GO" id="GO:0005576">
    <property type="term" value="C:extracellular region"/>
    <property type="evidence" value="ECO:0007669"/>
    <property type="project" value="TreeGrafter"/>
</dbReference>
<proteinExistence type="predicted"/>
<evidence type="ECO:0000313" key="5">
    <source>
        <dbReference type="Proteomes" id="UP000038487"/>
    </source>
</evidence>
<reference evidence="4 6" key="2">
    <citation type="submission" date="2015-03" db="EMBL/GenBank/DDBJ databases">
        <authorList>
            <person name="Murphy D."/>
        </authorList>
    </citation>
    <scope>NUCLEOTIDE SEQUENCE [LARGE SCALE GENOMIC DNA]</scope>
    <source>
        <strain evidence="4 6">PAP088</strain>
    </source>
</reference>
<gene>
    <name evidence="3" type="ORF">ERS075527_02543</name>
    <name evidence="4" type="ORF">ERS075579_01148</name>
</gene>